<dbReference type="InterPro" id="IPR000605">
    <property type="entry name" value="Helicase_SF3_ssDNA/RNA_vir"/>
</dbReference>
<comment type="cofactor">
    <cofactor evidence="1">
        <name>Mn(2+)</name>
        <dbReference type="ChEBI" id="CHEBI:29035"/>
    </cofactor>
</comment>
<evidence type="ECO:0000256" key="2">
    <source>
        <dbReference type="ARBA" id="ARBA00001946"/>
    </source>
</evidence>
<evidence type="ECO:0000256" key="5">
    <source>
        <dbReference type="ARBA" id="ARBA00014531"/>
    </source>
</evidence>
<comment type="subcellular location">
    <subcellularLocation>
        <location evidence="3">Host nucleus</location>
    </subcellularLocation>
</comment>
<dbReference type="Pfam" id="PF02407">
    <property type="entry name" value="Viral_Rep"/>
    <property type="match status" value="1"/>
</dbReference>
<keyword evidence="8" id="KW-0548">Nucleotidyltransferase</keyword>
<sequence length="338" mass="38013">MPRTPVIQVRTWIATLHGCQEDTDYDEWMRRCFEGGHCKYICGQLERGEDTGRLHLQFMVQFDRSKRLNGVRAAISEQAHWEPVHGSTVQCKAYVTKEATRVAGPWEYGALAAAGKRRGLDEAVDSVKAGVPLHEVAAEYSLAWVSHGKGLTSLRQMLKLDADRRSFGPDGPEVWVLWGPSGTGKSRWVAATWPDAFWKAPESKWWDGYSGQETVVLDDFKDYAMPLVELQRLLDWYPLWVEVKGGSVPMLAKRYVLTANTSPEDWYLKADVHRTIWRRVTDFAAKHGRLIHCVDGWTPPTPGAAGAEVPGNTEPQGQEPQPTLGEDIVQAIADWRCD</sequence>
<evidence type="ECO:0000256" key="13">
    <source>
        <dbReference type="ARBA" id="ARBA00022759"/>
    </source>
</evidence>
<dbReference type="Pfam" id="PF00910">
    <property type="entry name" value="RNA_helicase"/>
    <property type="match status" value="1"/>
</dbReference>
<keyword evidence="19" id="KW-0511">Multifunctional enzyme</keyword>
<keyword evidence="17" id="KW-0190">Covalent protein-DNA linkage</keyword>
<keyword evidence="10" id="KW-0540">Nuclease</keyword>
<reference evidence="25" key="1">
    <citation type="journal article" date="2020" name="Nat. Commun.">
        <title>Entamoeba and Giardia parasites implicated as hosts of CRESS viruses.</title>
        <authorList>
            <person name="Kinsella C.M."/>
            <person name="Bart A."/>
            <person name="Deijs M."/>
            <person name="Broekhuizen P."/>
            <person name="Kaczorowska J."/>
            <person name="Jebbink M.F."/>
            <person name="van Gool T."/>
            <person name="Cotten M."/>
            <person name="van der Hoek L."/>
        </authorList>
    </citation>
    <scope>NUCLEOTIDE SEQUENCE</scope>
    <source>
        <strain evidence="25">84-AMS-04</strain>
    </source>
</reference>
<evidence type="ECO:0000256" key="6">
    <source>
        <dbReference type="ARBA" id="ARBA00022562"/>
    </source>
</evidence>
<evidence type="ECO:0000256" key="18">
    <source>
        <dbReference type="ARBA" id="ARBA00023125"/>
    </source>
</evidence>
<keyword evidence="9" id="KW-0235">DNA replication</keyword>
<name>A0A7G8KWJ8_9VIRU</name>
<feature type="domain" description="CRESS-DNA virus Rep endonuclease" evidence="24">
    <location>
        <begin position="6"/>
        <end position="111"/>
    </location>
</feature>
<evidence type="ECO:0000256" key="14">
    <source>
        <dbReference type="ARBA" id="ARBA00022801"/>
    </source>
</evidence>
<keyword evidence="15" id="KW-0347">Helicase</keyword>
<evidence type="ECO:0000256" key="19">
    <source>
        <dbReference type="ARBA" id="ARBA00023268"/>
    </source>
</evidence>
<evidence type="ECO:0000256" key="23">
    <source>
        <dbReference type="SAM" id="MobiDB-lite"/>
    </source>
</evidence>
<accession>A0A7G8KWJ8</accession>
<comment type="similarity">
    <text evidence="4">Belongs to the nanoviruses/circoviruses replication-associated protein family.</text>
</comment>
<keyword evidence="14" id="KW-0378">Hydrolase</keyword>
<evidence type="ECO:0000256" key="12">
    <source>
        <dbReference type="ARBA" id="ARBA00022741"/>
    </source>
</evidence>
<dbReference type="GO" id="GO:0003677">
    <property type="term" value="F:DNA binding"/>
    <property type="evidence" value="ECO:0007669"/>
    <property type="project" value="UniProtKB-KW"/>
</dbReference>
<evidence type="ECO:0000256" key="11">
    <source>
        <dbReference type="ARBA" id="ARBA00022723"/>
    </source>
</evidence>
<keyword evidence="7" id="KW-0808">Transferase</keyword>
<evidence type="ECO:0000256" key="1">
    <source>
        <dbReference type="ARBA" id="ARBA00001936"/>
    </source>
</evidence>
<dbReference type="GO" id="GO:0005524">
    <property type="term" value="F:ATP binding"/>
    <property type="evidence" value="ECO:0007669"/>
    <property type="project" value="UniProtKB-KW"/>
</dbReference>
<protein>
    <recommendedName>
        <fullName evidence="5">Replication-associated protein</fullName>
    </recommendedName>
    <alternativeName>
        <fullName evidence="20">ATP-dependent helicase Rep</fullName>
    </alternativeName>
    <alternativeName>
        <fullName evidence="21">RepP</fullName>
    </alternativeName>
</protein>
<dbReference type="GO" id="GO:0003724">
    <property type="term" value="F:RNA helicase activity"/>
    <property type="evidence" value="ECO:0007669"/>
    <property type="project" value="InterPro"/>
</dbReference>
<evidence type="ECO:0000256" key="15">
    <source>
        <dbReference type="ARBA" id="ARBA00022806"/>
    </source>
</evidence>
<feature type="region of interest" description="Disordered" evidence="23">
    <location>
        <begin position="301"/>
        <end position="325"/>
    </location>
</feature>
<proteinExistence type="inferred from homology"/>
<keyword evidence="16" id="KW-0067">ATP-binding</keyword>
<evidence type="ECO:0000256" key="7">
    <source>
        <dbReference type="ARBA" id="ARBA00022679"/>
    </source>
</evidence>
<evidence type="ECO:0000256" key="8">
    <source>
        <dbReference type="ARBA" id="ARBA00022695"/>
    </source>
</evidence>
<evidence type="ECO:0000256" key="20">
    <source>
        <dbReference type="ARBA" id="ARBA00030754"/>
    </source>
</evidence>
<dbReference type="SUPFAM" id="SSF52540">
    <property type="entry name" value="P-loop containing nucleoside triphosphate hydrolases"/>
    <property type="match status" value="1"/>
</dbReference>
<keyword evidence="12" id="KW-0547">Nucleotide-binding</keyword>
<evidence type="ECO:0000256" key="4">
    <source>
        <dbReference type="ARBA" id="ARBA00008545"/>
    </source>
</evidence>
<evidence type="ECO:0000256" key="21">
    <source>
        <dbReference type="ARBA" id="ARBA00032243"/>
    </source>
</evidence>
<dbReference type="Gene3D" id="3.40.1310.20">
    <property type="match status" value="1"/>
</dbReference>
<dbReference type="GO" id="GO:0006260">
    <property type="term" value="P:DNA replication"/>
    <property type="evidence" value="ECO:0007669"/>
    <property type="project" value="UniProtKB-KW"/>
</dbReference>
<keyword evidence="13" id="KW-0255">Endonuclease</keyword>
<evidence type="ECO:0000313" key="25">
    <source>
        <dbReference type="EMBL" id="QNJ47546.1"/>
    </source>
</evidence>
<dbReference type="GO" id="GO:0016779">
    <property type="term" value="F:nucleotidyltransferase activity"/>
    <property type="evidence" value="ECO:0007669"/>
    <property type="project" value="UniProtKB-KW"/>
</dbReference>
<keyword evidence="6" id="KW-1048">Host nucleus</keyword>
<comment type="catalytic activity">
    <reaction evidence="22">
        <text>ATP + H2O = ADP + phosphate + H(+)</text>
        <dbReference type="Rhea" id="RHEA:13065"/>
        <dbReference type="ChEBI" id="CHEBI:15377"/>
        <dbReference type="ChEBI" id="CHEBI:15378"/>
        <dbReference type="ChEBI" id="CHEBI:30616"/>
        <dbReference type="ChEBI" id="CHEBI:43474"/>
        <dbReference type="ChEBI" id="CHEBI:456216"/>
    </reaction>
</comment>
<evidence type="ECO:0000256" key="10">
    <source>
        <dbReference type="ARBA" id="ARBA00022722"/>
    </source>
</evidence>
<dbReference type="GO" id="GO:0004519">
    <property type="term" value="F:endonuclease activity"/>
    <property type="evidence" value="ECO:0007669"/>
    <property type="project" value="UniProtKB-KW"/>
</dbReference>
<evidence type="ECO:0000256" key="16">
    <source>
        <dbReference type="ARBA" id="ARBA00022840"/>
    </source>
</evidence>
<evidence type="ECO:0000256" key="22">
    <source>
        <dbReference type="ARBA" id="ARBA00049360"/>
    </source>
</evidence>
<dbReference type="GO" id="GO:0046872">
    <property type="term" value="F:metal ion binding"/>
    <property type="evidence" value="ECO:0007669"/>
    <property type="project" value="UniProtKB-KW"/>
</dbReference>
<dbReference type="PROSITE" id="PS52020">
    <property type="entry name" value="CRESS_DNA_REP"/>
    <property type="match status" value="1"/>
</dbReference>
<dbReference type="InterPro" id="IPR027417">
    <property type="entry name" value="P-loop_NTPase"/>
</dbReference>
<evidence type="ECO:0000256" key="3">
    <source>
        <dbReference type="ARBA" id="ARBA00004147"/>
    </source>
</evidence>
<comment type="cofactor">
    <cofactor evidence="2">
        <name>Mg(2+)</name>
        <dbReference type="ChEBI" id="CHEBI:18420"/>
    </cofactor>
</comment>
<keyword evidence="11" id="KW-0479">Metal-binding</keyword>
<evidence type="ECO:0000256" key="9">
    <source>
        <dbReference type="ARBA" id="ARBA00022705"/>
    </source>
</evidence>
<organism evidence="25">
    <name type="scientific">Giardia-associated CRESS DNA virus 1</name>
    <dbReference type="NCBI Taxonomy" id="2766565"/>
    <lineage>
        <taxon>Viruses</taxon>
        <taxon>Monodnaviria</taxon>
        <taxon>Shotokuvirae</taxon>
        <taxon>Cressdnaviricota</taxon>
        <taxon>Arfiviricetes</taxon>
        <taxon>Cirlivirales</taxon>
        <taxon>Vilyaviridae</taxon>
        <taxon>Herugrimvirus</taxon>
        <taxon>Herugrimvirus gladden</taxon>
    </lineage>
</organism>
<dbReference type="InterPro" id="IPR049912">
    <property type="entry name" value="CRESS_DNA_REP"/>
</dbReference>
<keyword evidence="18" id="KW-0238">DNA-binding</keyword>
<evidence type="ECO:0000256" key="17">
    <source>
        <dbReference type="ARBA" id="ARBA00023124"/>
    </source>
</evidence>
<dbReference type="GO" id="GO:0003723">
    <property type="term" value="F:RNA binding"/>
    <property type="evidence" value="ECO:0007669"/>
    <property type="project" value="InterPro"/>
</dbReference>
<dbReference type="GO" id="GO:0016787">
    <property type="term" value="F:hydrolase activity"/>
    <property type="evidence" value="ECO:0007669"/>
    <property type="project" value="UniProtKB-KW"/>
</dbReference>
<evidence type="ECO:0000259" key="24">
    <source>
        <dbReference type="PROSITE" id="PS52020"/>
    </source>
</evidence>
<dbReference type="EMBL" id="MT293424">
    <property type="protein sequence ID" value="QNJ47546.1"/>
    <property type="molecule type" value="Genomic_DNA"/>
</dbReference>
<dbReference type="GO" id="GO:0042025">
    <property type="term" value="C:host cell nucleus"/>
    <property type="evidence" value="ECO:0007669"/>
    <property type="project" value="UniProtKB-SubCell"/>
</dbReference>